<comment type="caution">
    <text evidence="1">The sequence shown here is derived from an EMBL/GenBank/DDBJ whole genome shotgun (WGS) entry which is preliminary data.</text>
</comment>
<dbReference type="Proteomes" id="UP000265520">
    <property type="component" value="Unassembled WGS sequence"/>
</dbReference>
<organism evidence="1 2">
    <name type="scientific">Trifolium medium</name>
    <dbReference type="NCBI Taxonomy" id="97028"/>
    <lineage>
        <taxon>Eukaryota</taxon>
        <taxon>Viridiplantae</taxon>
        <taxon>Streptophyta</taxon>
        <taxon>Embryophyta</taxon>
        <taxon>Tracheophyta</taxon>
        <taxon>Spermatophyta</taxon>
        <taxon>Magnoliopsida</taxon>
        <taxon>eudicotyledons</taxon>
        <taxon>Gunneridae</taxon>
        <taxon>Pentapetalae</taxon>
        <taxon>rosids</taxon>
        <taxon>fabids</taxon>
        <taxon>Fabales</taxon>
        <taxon>Fabaceae</taxon>
        <taxon>Papilionoideae</taxon>
        <taxon>50 kb inversion clade</taxon>
        <taxon>NPAAA clade</taxon>
        <taxon>Hologalegina</taxon>
        <taxon>IRL clade</taxon>
        <taxon>Trifolieae</taxon>
        <taxon>Trifolium</taxon>
    </lineage>
</organism>
<sequence>MVVVKGVDDGLIDDRNGWSGGKSGQMVIEW</sequence>
<evidence type="ECO:0000313" key="1">
    <source>
        <dbReference type="EMBL" id="MCI12942.1"/>
    </source>
</evidence>
<dbReference type="EMBL" id="LXQA010086250">
    <property type="protein sequence ID" value="MCI12942.1"/>
    <property type="molecule type" value="Genomic_DNA"/>
</dbReference>
<dbReference type="AlphaFoldDB" id="A0A392PMD5"/>
<protein>
    <submittedName>
        <fullName evidence="1">Uncharacterized protein</fullName>
    </submittedName>
</protein>
<name>A0A392PMD5_9FABA</name>
<keyword evidence="2" id="KW-1185">Reference proteome</keyword>
<accession>A0A392PMD5</accession>
<feature type="non-terminal residue" evidence="1">
    <location>
        <position position="30"/>
    </location>
</feature>
<reference evidence="1 2" key="1">
    <citation type="journal article" date="2018" name="Front. Plant Sci.">
        <title>Red Clover (Trifolium pratense) and Zigzag Clover (T. medium) - A Picture of Genomic Similarities and Differences.</title>
        <authorList>
            <person name="Dluhosova J."/>
            <person name="Istvanek J."/>
            <person name="Nedelnik J."/>
            <person name="Repkova J."/>
        </authorList>
    </citation>
    <scope>NUCLEOTIDE SEQUENCE [LARGE SCALE GENOMIC DNA]</scope>
    <source>
        <strain evidence="2">cv. 10/8</strain>
        <tissue evidence="1">Leaf</tissue>
    </source>
</reference>
<evidence type="ECO:0000313" key="2">
    <source>
        <dbReference type="Proteomes" id="UP000265520"/>
    </source>
</evidence>
<proteinExistence type="predicted"/>